<evidence type="ECO:0000313" key="1">
    <source>
        <dbReference type="Proteomes" id="UP000887576"/>
    </source>
</evidence>
<proteinExistence type="predicted"/>
<reference evidence="2" key="1">
    <citation type="submission" date="2022-11" db="UniProtKB">
        <authorList>
            <consortium name="WormBaseParasite"/>
        </authorList>
    </citation>
    <scope>IDENTIFICATION</scope>
</reference>
<protein>
    <submittedName>
        <fullName evidence="2">Uncharacterized protein</fullName>
    </submittedName>
</protein>
<sequence>MPRPRLLHRSNKSSHQKRGTNSTNKNNNLLKYSSVTPQQNSRDENDNISDLSSDAANPDYYQQNNSTTKANELQTKIKNFKQFFGGTFSEIFNGKIIKRILTMIILAITCSAIIRFTLVLDLDKTVPKHEPGSCKIIQDFKKTPGGKSGYLEYVEEIQTLFITRQPYKSKINETLTSSIHVVHLSSEYLQSSTDKSSSTLLPDKIQAIKLQIENFKPEKFSPLGLSASISSKNHVLLYVINDFDSYFGQTIEVFKYLQKDEKLIHLKTIKNRDFQSLIDVKVVADGGDRFFAVNNFYFKNPYLQKLEILSQWKSGNLIFFDGKKSTIIDRFEGYFIF</sequence>
<organism evidence="1 2">
    <name type="scientific">Panagrolaimus sp. JU765</name>
    <dbReference type="NCBI Taxonomy" id="591449"/>
    <lineage>
        <taxon>Eukaryota</taxon>
        <taxon>Metazoa</taxon>
        <taxon>Ecdysozoa</taxon>
        <taxon>Nematoda</taxon>
        <taxon>Chromadorea</taxon>
        <taxon>Rhabditida</taxon>
        <taxon>Tylenchina</taxon>
        <taxon>Panagrolaimomorpha</taxon>
        <taxon>Panagrolaimoidea</taxon>
        <taxon>Panagrolaimidae</taxon>
        <taxon>Panagrolaimus</taxon>
    </lineage>
</organism>
<accession>A0AC34R1Y7</accession>
<evidence type="ECO:0000313" key="2">
    <source>
        <dbReference type="WBParaSite" id="JU765_v2.g2478.t1"/>
    </source>
</evidence>
<dbReference type="Proteomes" id="UP000887576">
    <property type="component" value="Unplaced"/>
</dbReference>
<dbReference type="WBParaSite" id="JU765_v2.g2478.t1">
    <property type="protein sequence ID" value="JU765_v2.g2478.t1"/>
    <property type="gene ID" value="JU765_v2.g2478"/>
</dbReference>
<name>A0AC34R1Y7_9BILA</name>